<dbReference type="SUPFAM" id="SSF117289">
    <property type="entry name" value="Nucleoporin domain"/>
    <property type="match status" value="1"/>
</dbReference>
<feature type="compositionally biased region" description="Polar residues" evidence="4">
    <location>
        <begin position="483"/>
        <end position="526"/>
    </location>
</feature>
<evidence type="ECO:0000313" key="6">
    <source>
        <dbReference type="EMBL" id="CAI6338837.1"/>
    </source>
</evidence>
<dbReference type="InterPro" id="IPR039462">
    <property type="entry name" value="Nup159/Nup146_N"/>
</dbReference>
<feature type="compositionally biased region" description="Basic and acidic residues" evidence="4">
    <location>
        <begin position="729"/>
        <end position="741"/>
    </location>
</feature>
<reference evidence="6" key="1">
    <citation type="submission" date="2023-01" db="EMBL/GenBank/DDBJ databases">
        <authorList>
            <person name="Van Ghelder C."/>
            <person name="Rancurel C."/>
        </authorList>
    </citation>
    <scope>NUCLEOTIDE SEQUENCE</scope>
    <source>
        <strain evidence="6">CNCM I-4278</strain>
    </source>
</reference>
<dbReference type="EMBL" id="CAOQHR010000008">
    <property type="protein sequence ID" value="CAI6338837.1"/>
    <property type="molecule type" value="Genomic_DNA"/>
</dbReference>
<feature type="compositionally biased region" description="Low complexity" evidence="4">
    <location>
        <begin position="854"/>
        <end position="870"/>
    </location>
</feature>
<feature type="compositionally biased region" description="Low complexity" evidence="4">
    <location>
        <begin position="606"/>
        <end position="638"/>
    </location>
</feature>
<feature type="domain" description="Nucleoporin Nup159/Nup146 N-terminal" evidence="5">
    <location>
        <begin position="57"/>
        <end position="443"/>
    </location>
</feature>
<evidence type="ECO:0000313" key="7">
    <source>
        <dbReference type="Proteomes" id="UP001152607"/>
    </source>
</evidence>
<evidence type="ECO:0000256" key="2">
    <source>
        <dbReference type="ARBA" id="ARBA00022448"/>
    </source>
</evidence>
<feature type="compositionally biased region" description="Pro residues" evidence="4">
    <location>
        <begin position="947"/>
        <end position="959"/>
    </location>
</feature>
<feature type="region of interest" description="Disordered" evidence="4">
    <location>
        <begin position="1327"/>
        <end position="1361"/>
    </location>
</feature>
<evidence type="ECO:0000256" key="3">
    <source>
        <dbReference type="ARBA" id="ARBA00023242"/>
    </source>
</evidence>
<evidence type="ECO:0000256" key="1">
    <source>
        <dbReference type="ARBA" id="ARBA00004123"/>
    </source>
</evidence>
<comment type="subcellular location">
    <subcellularLocation>
        <location evidence="1">Nucleus</location>
    </subcellularLocation>
</comment>
<feature type="compositionally biased region" description="Polar residues" evidence="4">
    <location>
        <begin position="980"/>
        <end position="1009"/>
    </location>
</feature>
<dbReference type="InterPro" id="IPR015943">
    <property type="entry name" value="WD40/YVTN_repeat-like_dom_sf"/>
</dbReference>
<dbReference type="OrthoDB" id="248320at2759"/>
<dbReference type="Gene3D" id="2.130.10.10">
    <property type="entry name" value="YVTN repeat-like/Quinoprotein amine dehydrogenase"/>
    <property type="match status" value="1"/>
</dbReference>
<evidence type="ECO:0000259" key="5">
    <source>
        <dbReference type="Pfam" id="PF16755"/>
    </source>
</evidence>
<feature type="compositionally biased region" description="Polar residues" evidence="4">
    <location>
        <begin position="931"/>
        <end position="944"/>
    </location>
</feature>
<feature type="compositionally biased region" description="Polar residues" evidence="4">
    <location>
        <begin position="694"/>
        <end position="708"/>
    </location>
</feature>
<evidence type="ECO:0000256" key="4">
    <source>
        <dbReference type="SAM" id="MobiDB-lite"/>
    </source>
</evidence>
<feature type="compositionally biased region" description="Polar residues" evidence="4">
    <location>
        <begin position="791"/>
        <end position="812"/>
    </location>
</feature>
<sequence length="1442" mass="153857">MAFASNNASQPARSITEGPAISEVDTELIGFTALAQGSEGAAKLKLLPTPWPSDNLPPSSASLLCVASMRGLLAAVSPDTLTVSSTANVRKAFLQKPGAKDVIEDFKPDLVMSIPQPRHVAFSADEEYLILCPEKGGLHIYNVDALLDGNTKPERQIDTNNDSVRGLFPNPDADLAHYAAFIGDSGRLEIADITTGTKLPIKNDGATCASWSVRGKAYAVGYKDGTAAVFLATDTQIGTIPRPPTVEDGWAVSNISYLGNDDFFVIHCPLSPSDDGEPEEAQYNFVQTKFLKKETPKFKDFTFRRFDYDAIFPQQLDDSPSRPAPTRFSVSRLRKWEPILEDMLILSRSNSSEMVIVANTSDKISPEQEVVNEYMMVLLQDVRRPSVPRQSLGEDLESAPIGEVLDLSGTDKVPRPAKRLSEEVEESPGPLPAYMVLTSEGILGAWWVVWDKALEKGTSYPGLTAVSGTARPAPKFTAPKPQSPSLFSQPASNTPSAKTTSPFTQPSPGATSSTPTFGSTGVSSTPFGKPAQPAFGQTSTPAFGQPSKPAFGQPSTPAFGQPSKPAFGQPSTPAFGQTSKPAFGQTSQPAFGQASQPAFGSTSQIGGTAFGAAGSASQTSAQTKPNPFGSATGSTSGFGQLGSGKSNAPSPFTSFGSAYGGSPFNSLPAKPAFSGTSNGFKGLSTEPSFGGETINLTDSRTSSWANTPGQQSGSAFSSFASNTDSNTSGKEHTDNRERDEATPTPQAPPTQAKQNIFGLPAGGFKLGSTFANENASAKGADGPGTSGGSLFDNSFTSALPGSNSKAPVTPQQEKGPEEFSTTPATQPKSNLQFPGGMSTSAPKSENDLPPIAGSPPVQVEAPSSSVPSSPLHSDEGDEEESDAGSDEGEEEEEEDSEEDQTGDISVEEQDDEDGEETTEFSPSDAARKSRPAQSGWSFQDSAHQSPRIPPAAPTPPPAFSQPFKPGSTPFAQPPKGSPLSFGQSAAPKQSSLFGGSSKPNPFSSASQPKTGLRPSSGMRGASDSVINHVRREPLPGSGSSLSASIQYSSGSEAHEPEVTDLVDDDDERIRRELASDIVPCRTLDPFIARQEYNGAALNKTGHAAQIEILYRDINNMVDTLGLNFRSLESFVDYHKQPHRDNDLSLDDLRAIEEQGEDGRWFEEWTHAEMDDLKILESQLEQQLDEGRVHSVFDKVNQLHRLTMDSGKLSTKINGVRRELVSRKDPDKLEAIRKAPLPKDLADHQKLLRTEYARLLTLLSQAEEAIMLLKSKLASYNAEHGKTGAVPTVDAIKKTINKLIAITEKKNNDITLLESQFRKVGLAIHSRPTSSSSRALGTPARQSRGVRGESPFATPPANRSQVSLSKLNRTALTPEVDATPTKGFGLFYTPEGSPSADRTLEQLGELDDGVLAELREKARRRRKAADDLEDMLVRKGVKQTRVP</sequence>
<gene>
    <name evidence="6" type="ORF">PDIGIT_LOCUS11973</name>
</gene>
<feature type="region of interest" description="Disordered" evidence="4">
    <location>
        <begin position="471"/>
        <end position="1059"/>
    </location>
</feature>
<dbReference type="GO" id="GO:0005634">
    <property type="term" value="C:nucleus"/>
    <property type="evidence" value="ECO:0007669"/>
    <property type="project" value="UniProtKB-SubCell"/>
</dbReference>
<dbReference type="Pfam" id="PF16755">
    <property type="entry name" value="Beta-prop_NUP159_NUP214"/>
    <property type="match status" value="1"/>
</dbReference>
<feature type="compositionally biased region" description="Low complexity" evidence="4">
    <location>
        <begin position="1036"/>
        <end position="1051"/>
    </location>
</feature>
<keyword evidence="3" id="KW-0539">Nucleus</keyword>
<feature type="compositionally biased region" description="Low complexity" evidence="4">
    <location>
        <begin position="709"/>
        <end position="721"/>
    </location>
</feature>
<feature type="region of interest" description="Disordered" evidence="4">
    <location>
        <begin position="406"/>
        <end position="426"/>
    </location>
</feature>
<feature type="compositionally biased region" description="Acidic residues" evidence="4">
    <location>
        <begin position="875"/>
        <end position="918"/>
    </location>
</feature>
<organism evidence="6 7">
    <name type="scientific">Periconia digitata</name>
    <dbReference type="NCBI Taxonomy" id="1303443"/>
    <lineage>
        <taxon>Eukaryota</taxon>
        <taxon>Fungi</taxon>
        <taxon>Dikarya</taxon>
        <taxon>Ascomycota</taxon>
        <taxon>Pezizomycotina</taxon>
        <taxon>Dothideomycetes</taxon>
        <taxon>Pleosporomycetidae</taxon>
        <taxon>Pleosporales</taxon>
        <taxon>Massarineae</taxon>
        <taxon>Periconiaceae</taxon>
        <taxon>Periconia</taxon>
    </lineage>
</organism>
<name>A0A9W4UQA7_9PLEO</name>
<feature type="compositionally biased region" description="Polar residues" evidence="4">
    <location>
        <begin position="569"/>
        <end position="605"/>
    </location>
</feature>
<proteinExistence type="predicted"/>
<protein>
    <recommendedName>
        <fullName evidence="5">Nucleoporin Nup159/Nup146 N-terminal domain-containing protein</fullName>
    </recommendedName>
</protein>
<dbReference type="Proteomes" id="UP001152607">
    <property type="component" value="Unassembled WGS sequence"/>
</dbReference>
<keyword evidence="7" id="KW-1185">Reference proteome</keyword>
<accession>A0A9W4UQA7</accession>
<feature type="compositionally biased region" description="Polar residues" evidence="4">
    <location>
        <begin position="819"/>
        <end position="843"/>
    </location>
</feature>
<comment type="caution">
    <text evidence="6">The sequence shown here is derived from an EMBL/GenBank/DDBJ whole genome shotgun (WGS) entry which is preliminary data.</text>
</comment>
<feature type="compositionally biased region" description="Polar residues" evidence="4">
    <location>
        <begin position="643"/>
        <end position="656"/>
    </location>
</feature>
<keyword evidence="2" id="KW-0813">Transport</keyword>